<dbReference type="AlphaFoldDB" id="A0AAV2EGM9"/>
<protein>
    <submittedName>
        <fullName evidence="2">Uncharacterized protein</fullName>
    </submittedName>
</protein>
<dbReference type="EMBL" id="OZ034817">
    <property type="protein sequence ID" value="CAL1384685.1"/>
    <property type="molecule type" value="Genomic_DNA"/>
</dbReference>
<evidence type="ECO:0000256" key="1">
    <source>
        <dbReference type="SAM" id="MobiDB-lite"/>
    </source>
</evidence>
<reference evidence="2 3" key="1">
    <citation type="submission" date="2024-04" db="EMBL/GenBank/DDBJ databases">
        <authorList>
            <person name="Fracassetti M."/>
        </authorList>
    </citation>
    <scope>NUCLEOTIDE SEQUENCE [LARGE SCALE GENOMIC DNA]</scope>
</reference>
<evidence type="ECO:0000313" key="3">
    <source>
        <dbReference type="Proteomes" id="UP001497516"/>
    </source>
</evidence>
<proteinExistence type="predicted"/>
<dbReference type="Proteomes" id="UP001497516">
    <property type="component" value="Chromosome 4"/>
</dbReference>
<feature type="region of interest" description="Disordered" evidence="1">
    <location>
        <begin position="36"/>
        <end position="70"/>
    </location>
</feature>
<accession>A0AAV2EGM9</accession>
<organism evidence="2 3">
    <name type="scientific">Linum trigynum</name>
    <dbReference type="NCBI Taxonomy" id="586398"/>
    <lineage>
        <taxon>Eukaryota</taxon>
        <taxon>Viridiplantae</taxon>
        <taxon>Streptophyta</taxon>
        <taxon>Embryophyta</taxon>
        <taxon>Tracheophyta</taxon>
        <taxon>Spermatophyta</taxon>
        <taxon>Magnoliopsida</taxon>
        <taxon>eudicotyledons</taxon>
        <taxon>Gunneridae</taxon>
        <taxon>Pentapetalae</taxon>
        <taxon>rosids</taxon>
        <taxon>fabids</taxon>
        <taxon>Malpighiales</taxon>
        <taxon>Linaceae</taxon>
        <taxon>Linum</taxon>
    </lineage>
</organism>
<sequence>MDDRDQRSSSSLEANELEGAPEGSYCVWTPKLISPSSITGASPSPGRCKKSNAGVEQDRSCAEVGGKAAT</sequence>
<keyword evidence="3" id="KW-1185">Reference proteome</keyword>
<gene>
    <name evidence="2" type="ORF">LTRI10_LOCUS25871</name>
</gene>
<feature type="region of interest" description="Disordered" evidence="1">
    <location>
        <begin position="1"/>
        <end position="20"/>
    </location>
</feature>
<name>A0AAV2EGM9_9ROSI</name>
<evidence type="ECO:0000313" key="2">
    <source>
        <dbReference type="EMBL" id="CAL1384685.1"/>
    </source>
</evidence>